<dbReference type="AlphaFoldDB" id="A0A5C1QBX3"/>
<dbReference type="GO" id="GO:0016787">
    <property type="term" value="F:hydrolase activity"/>
    <property type="evidence" value="ECO:0007669"/>
    <property type="project" value="UniProtKB-KW"/>
</dbReference>
<accession>A0A5C1QBX3</accession>
<organism evidence="3 4">
    <name type="scientific">Thiospirochaeta perfilievii</name>
    <dbReference type="NCBI Taxonomy" id="252967"/>
    <lineage>
        <taxon>Bacteria</taxon>
        <taxon>Pseudomonadati</taxon>
        <taxon>Spirochaetota</taxon>
        <taxon>Spirochaetia</taxon>
        <taxon>Spirochaetales</taxon>
        <taxon>Spirochaetaceae</taxon>
        <taxon>Thiospirochaeta</taxon>
    </lineage>
</organism>
<dbReference type="Pfam" id="PF07859">
    <property type="entry name" value="Abhydrolase_3"/>
    <property type="match status" value="1"/>
</dbReference>
<reference evidence="3 4" key="1">
    <citation type="submission" date="2019-02" db="EMBL/GenBank/DDBJ databases">
        <authorList>
            <person name="Fomenkov A."/>
            <person name="Dubinina G."/>
            <person name="Grabovich M."/>
            <person name="Vincze T."/>
            <person name="Roberts R.J."/>
        </authorList>
    </citation>
    <scope>NUCLEOTIDE SEQUENCE [LARGE SCALE GENOMIC DNA]</scope>
    <source>
        <strain evidence="3 4">P</strain>
    </source>
</reference>
<evidence type="ECO:0000313" key="3">
    <source>
        <dbReference type="EMBL" id="QEN03702.1"/>
    </source>
</evidence>
<dbReference type="InterPro" id="IPR013094">
    <property type="entry name" value="AB_hydrolase_3"/>
</dbReference>
<dbReference type="SUPFAM" id="SSF53474">
    <property type="entry name" value="alpha/beta-Hydrolases"/>
    <property type="match status" value="1"/>
</dbReference>
<proteinExistence type="predicted"/>
<gene>
    <name evidence="3" type="ORF">EW093_02960</name>
</gene>
<name>A0A5C1QBX3_9SPIO</name>
<dbReference type="InterPro" id="IPR050300">
    <property type="entry name" value="GDXG_lipolytic_enzyme"/>
</dbReference>
<keyword evidence="1 3" id="KW-0378">Hydrolase</keyword>
<sequence length="293" mass="33536">MNINLYDEKAIRISNALLNRVNFLNVDNTISANKVTIPSTDDFLIDLYIYRPKNIDRELPCMVYYHGGGFFLKGDALSPKILSEYIKENSMVIVYVDYRLSIDFPYPTPVNDCYAGLNWVYNNYEFLNIKQDKIFVMGFSAGGALAAGVTLRARDNNLDIIKAQILICPVTDHRQVTDSVKNFVDTPNWTSKRNRHMWELYLRDITGDVPYYASPLNAPDFKNLPPAYVELSQFDPLHDEGLLYANKLKESGIHVVLNDTKGTVHMSSIVLRAKKTMDNIKKMSEFIRESLNE</sequence>
<evidence type="ECO:0000313" key="4">
    <source>
        <dbReference type="Proteomes" id="UP000323824"/>
    </source>
</evidence>
<protein>
    <submittedName>
        <fullName evidence="3">Alpha/beta hydrolase</fullName>
    </submittedName>
</protein>
<dbReference type="Proteomes" id="UP000323824">
    <property type="component" value="Chromosome"/>
</dbReference>
<feature type="domain" description="Alpha/beta hydrolase fold-3" evidence="2">
    <location>
        <begin position="62"/>
        <end position="265"/>
    </location>
</feature>
<dbReference type="KEGG" id="sper:EW093_02960"/>
<dbReference type="PANTHER" id="PTHR48081:SF8">
    <property type="entry name" value="ALPHA_BETA HYDROLASE FOLD-3 DOMAIN-CONTAINING PROTEIN-RELATED"/>
    <property type="match status" value="1"/>
</dbReference>
<dbReference type="EMBL" id="CP035807">
    <property type="protein sequence ID" value="QEN03702.1"/>
    <property type="molecule type" value="Genomic_DNA"/>
</dbReference>
<evidence type="ECO:0000256" key="1">
    <source>
        <dbReference type="ARBA" id="ARBA00022801"/>
    </source>
</evidence>
<keyword evidence="4" id="KW-1185">Reference proteome</keyword>
<dbReference type="RefSeq" id="WP_149566960.1">
    <property type="nucleotide sequence ID" value="NZ_CP035807.1"/>
</dbReference>
<reference evidence="3 4" key="2">
    <citation type="submission" date="2019-09" db="EMBL/GenBank/DDBJ databases">
        <title>Complete Genome Sequence and Methylome Analysis of free living Spirochaetas.</title>
        <authorList>
            <person name="Leshcheva N."/>
            <person name="Mikheeva N."/>
        </authorList>
    </citation>
    <scope>NUCLEOTIDE SEQUENCE [LARGE SCALE GENOMIC DNA]</scope>
    <source>
        <strain evidence="3 4">P</strain>
    </source>
</reference>
<dbReference type="Gene3D" id="3.40.50.1820">
    <property type="entry name" value="alpha/beta hydrolase"/>
    <property type="match status" value="1"/>
</dbReference>
<dbReference type="OrthoDB" id="24847at2"/>
<dbReference type="PANTHER" id="PTHR48081">
    <property type="entry name" value="AB HYDROLASE SUPERFAMILY PROTEIN C4A8.06C"/>
    <property type="match status" value="1"/>
</dbReference>
<dbReference type="InterPro" id="IPR029058">
    <property type="entry name" value="AB_hydrolase_fold"/>
</dbReference>
<evidence type="ECO:0000259" key="2">
    <source>
        <dbReference type="Pfam" id="PF07859"/>
    </source>
</evidence>